<feature type="compositionally biased region" description="Low complexity" evidence="2">
    <location>
        <begin position="195"/>
        <end position="207"/>
    </location>
</feature>
<proteinExistence type="inferred from homology"/>
<dbReference type="STRING" id="7375.A0A0L0CIU8"/>
<evidence type="ECO:0000256" key="1">
    <source>
        <dbReference type="ARBA" id="ARBA00038125"/>
    </source>
</evidence>
<feature type="compositionally biased region" description="Pro residues" evidence="2">
    <location>
        <begin position="16"/>
        <end position="30"/>
    </location>
</feature>
<reference evidence="3 4" key="1">
    <citation type="journal article" date="2015" name="Nat. Commun.">
        <title>Lucilia cuprina genome unlocks parasitic fly biology to underpin future interventions.</title>
        <authorList>
            <person name="Anstead C.A."/>
            <person name="Korhonen P.K."/>
            <person name="Young N.D."/>
            <person name="Hall R.S."/>
            <person name="Jex A.R."/>
            <person name="Murali S.C."/>
            <person name="Hughes D.S."/>
            <person name="Lee S.F."/>
            <person name="Perry T."/>
            <person name="Stroehlein A.J."/>
            <person name="Ansell B.R."/>
            <person name="Breugelmans B."/>
            <person name="Hofmann A."/>
            <person name="Qu J."/>
            <person name="Dugan S."/>
            <person name="Lee S.L."/>
            <person name="Chao H."/>
            <person name="Dinh H."/>
            <person name="Han Y."/>
            <person name="Doddapaneni H.V."/>
            <person name="Worley K.C."/>
            <person name="Muzny D.M."/>
            <person name="Ioannidis P."/>
            <person name="Waterhouse R.M."/>
            <person name="Zdobnov E.M."/>
            <person name="James P.J."/>
            <person name="Bagnall N.H."/>
            <person name="Kotze A.C."/>
            <person name="Gibbs R.A."/>
            <person name="Richards S."/>
            <person name="Batterham P."/>
            <person name="Gasser R.B."/>
        </authorList>
    </citation>
    <scope>NUCLEOTIDE SEQUENCE [LARGE SCALE GENOMIC DNA]</scope>
    <source>
        <strain evidence="3 4">LS</strain>
        <tissue evidence="3">Full body</tissue>
    </source>
</reference>
<feature type="region of interest" description="Disordered" evidence="2">
    <location>
        <begin position="88"/>
        <end position="212"/>
    </location>
</feature>
<dbReference type="Pfam" id="PF14854">
    <property type="entry name" value="LURAP"/>
    <property type="match status" value="1"/>
</dbReference>
<feature type="non-terminal residue" evidence="3">
    <location>
        <position position="1"/>
    </location>
</feature>
<dbReference type="AlphaFoldDB" id="A0A0L0CIU8"/>
<gene>
    <name evidence="3" type="ORF">FF38_03503</name>
</gene>
<feature type="region of interest" description="Disordered" evidence="2">
    <location>
        <begin position="788"/>
        <end position="808"/>
    </location>
</feature>
<organism evidence="3 4">
    <name type="scientific">Lucilia cuprina</name>
    <name type="common">Green bottle fly</name>
    <name type="synonym">Australian sheep blowfly</name>
    <dbReference type="NCBI Taxonomy" id="7375"/>
    <lineage>
        <taxon>Eukaryota</taxon>
        <taxon>Metazoa</taxon>
        <taxon>Ecdysozoa</taxon>
        <taxon>Arthropoda</taxon>
        <taxon>Hexapoda</taxon>
        <taxon>Insecta</taxon>
        <taxon>Pterygota</taxon>
        <taxon>Neoptera</taxon>
        <taxon>Endopterygota</taxon>
        <taxon>Diptera</taxon>
        <taxon>Brachycera</taxon>
        <taxon>Muscomorpha</taxon>
        <taxon>Oestroidea</taxon>
        <taxon>Calliphoridae</taxon>
        <taxon>Luciliinae</taxon>
        <taxon>Lucilia</taxon>
    </lineage>
</organism>
<feature type="compositionally biased region" description="Low complexity" evidence="2">
    <location>
        <begin position="883"/>
        <end position="894"/>
    </location>
</feature>
<dbReference type="Proteomes" id="UP000037069">
    <property type="component" value="Unassembled WGS sequence"/>
</dbReference>
<feature type="compositionally biased region" description="Basic and acidic residues" evidence="2">
    <location>
        <begin position="116"/>
        <end position="126"/>
    </location>
</feature>
<feature type="region of interest" description="Disordered" evidence="2">
    <location>
        <begin position="871"/>
        <end position="896"/>
    </location>
</feature>
<accession>A0A0L0CIU8</accession>
<feature type="region of interest" description="Disordered" evidence="2">
    <location>
        <begin position="649"/>
        <end position="695"/>
    </location>
</feature>
<feature type="compositionally biased region" description="Polar residues" evidence="2">
    <location>
        <begin position="33"/>
        <end position="43"/>
    </location>
</feature>
<dbReference type="PANTHER" id="PTHR46949:SF1">
    <property type="entry name" value="AT07979P2"/>
    <property type="match status" value="1"/>
</dbReference>
<feature type="compositionally biased region" description="Low complexity" evidence="2">
    <location>
        <begin position="127"/>
        <end position="150"/>
    </location>
</feature>
<name>A0A0L0CIU8_LUCCU</name>
<evidence type="ECO:0000313" key="3">
    <source>
        <dbReference type="EMBL" id="KNC32147.1"/>
    </source>
</evidence>
<evidence type="ECO:0000313" key="4">
    <source>
        <dbReference type="Proteomes" id="UP000037069"/>
    </source>
</evidence>
<dbReference type="OMA" id="GNCTRIN"/>
<feature type="region of interest" description="Disordered" evidence="2">
    <location>
        <begin position="289"/>
        <end position="308"/>
    </location>
</feature>
<feature type="compositionally biased region" description="Low complexity" evidence="2">
    <location>
        <begin position="88"/>
        <end position="105"/>
    </location>
</feature>
<feature type="region of interest" description="Disordered" evidence="2">
    <location>
        <begin position="535"/>
        <end position="577"/>
    </location>
</feature>
<dbReference type="EMBL" id="JRES01000338">
    <property type="protein sequence ID" value="KNC32147.1"/>
    <property type="molecule type" value="Genomic_DNA"/>
</dbReference>
<feature type="region of interest" description="Disordered" evidence="2">
    <location>
        <begin position="593"/>
        <end position="629"/>
    </location>
</feature>
<protein>
    <submittedName>
        <fullName evidence="3">Uncharacterized protein</fullName>
    </submittedName>
</protein>
<feature type="compositionally biased region" description="Low complexity" evidence="2">
    <location>
        <begin position="662"/>
        <end position="671"/>
    </location>
</feature>
<feature type="region of interest" description="Disordered" evidence="2">
    <location>
        <begin position="1"/>
        <end position="63"/>
    </location>
</feature>
<evidence type="ECO:0000256" key="2">
    <source>
        <dbReference type="SAM" id="MobiDB-lite"/>
    </source>
</evidence>
<dbReference type="PANTHER" id="PTHR46949">
    <property type="entry name" value="LEUCINE REPEAT ADAPTER PROTEIN 25"/>
    <property type="match status" value="1"/>
</dbReference>
<feature type="compositionally biased region" description="Acidic residues" evidence="2">
    <location>
        <begin position="568"/>
        <end position="577"/>
    </location>
</feature>
<dbReference type="InterPro" id="IPR039499">
    <property type="entry name" value="LURA1/LRA25"/>
</dbReference>
<feature type="compositionally biased region" description="Low complexity" evidence="2">
    <location>
        <begin position="44"/>
        <end position="60"/>
    </location>
</feature>
<comment type="caution">
    <text evidence="3">The sequence shown here is derived from an EMBL/GenBank/DDBJ whole genome shotgun (WGS) entry which is preliminary data.</text>
</comment>
<feature type="compositionally biased region" description="Low complexity" evidence="2">
    <location>
        <begin position="788"/>
        <end position="806"/>
    </location>
</feature>
<comment type="similarity">
    <text evidence="1">Belongs to the FAM89 family.</text>
</comment>
<feature type="compositionally biased region" description="Low complexity" evidence="2">
    <location>
        <begin position="535"/>
        <end position="550"/>
    </location>
</feature>
<feature type="region of interest" description="Disordered" evidence="2">
    <location>
        <begin position="928"/>
        <end position="1005"/>
    </location>
</feature>
<keyword evidence="4" id="KW-1185">Reference proteome</keyword>
<sequence length="1005" mass="110256">QQRKMATTTFTTMIPTPQPKKPGPPVPPRPQQSSLLKTQQRDVSSQSTSSTAAATTATSQRLMSKVGLEQPQILKKPIIANASNTNTTTATANSTSVTTSGGRTVIYKSPSLNLQKRQDEREKRNEASTQTATTAITRTTSAAAATTAAANKAKLANGTQAPKPPLKLRKAPDVPTNFKPRITAPQPEVKETETKSNSNKNTNTNNSQDNNIVIVQSAQGVVTLNRHHSMGAASPQNKPSALAKDTRLSLGKVDFERVGKIQVQQLQPTSQPLPKPRKIVKVPVATLDVDDNSSSNTTTSSSTSSSTLHVNLFKRSKTSIENFTSRSNITTVNTNTTSSYLTGKTVEIKNNLKNAAERLFSEIMVNQQKQNALESNLATNTIITKHERAIQHQAEPMKLNNANNVTVVTTSKDYALNNDNNNCTRINITTTAAAAAANNQNTNKLPATGNVRQVVSAFNSPEKKSAAFHEMLISELAAMRTRSCSMENLQTTQQQKQQLLQPQSPLSVKESATIDKQFQNYKQFKTLEIQVNNNKQQQDQQLQKDQQQQQRSTPQQISKHHHHKLSANDDDIDADNIEDADGDVEEELKKSLKVITAQNSPRKRTPSGCSSDSSPYGTERSARIRTSDWIEVGDNGKQVTLTSCHISLEDSGLEDEERMDEMSSSGVGDSWDSVKEAEQHQQQQQQIQLQQQAKRNRNVKRIMSINDLPPLPKSLSGINKMLASDSGLVSDVDTEIKNTKNNELLKHYENQKENNNNLNINNNNNNNINSNNNNNALKDASDKFNNASSATTTTTTMTTATTSTTTPLKEINGNETISEIPPAIPGSKLDTQIATLRKEMFGLRQLDLSLLSQLWALNDSIQEFRTMIQEQEQDDDETYSTHSRSPSPYDSVSSDAEDDILTLKSKNRMELQNGNVITTQPKLTAKSYAADSEMTNETTTTSTTSSITSSTATSTISALADQQKSQLLKPPLPKPLDVKPVPRMRSAPPPPPTHRKSQTAPPRPT</sequence>
<feature type="compositionally biased region" description="Low complexity" evidence="2">
    <location>
        <begin position="680"/>
        <end position="692"/>
    </location>
</feature>
<feature type="compositionally biased region" description="Low complexity" evidence="2">
    <location>
        <begin position="292"/>
        <end position="307"/>
    </location>
</feature>
<feature type="compositionally biased region" description="Low complexity" evidence="2">
    <location>
        <begin position="938"/>
        <end position="969"/>
    </location>
</feature>
<feature type="compositionally biased region" description="Polar residues" evidence="2">
    <location>
        <begin position="607"/>
        <end position="616"/>
    </location>
</feature>
<dbReference type="OrthoDB" id="1681166at2759"/>